<feature type="binding site" evidence="3">
    <location>
        <position position="96"/>
    </location>
    <ligand>
        <name>substrate</name>
    </ligand>
</feature>
<dbReference type="PANTHER" id="PTHR10513:SF35">
    <property type="entry name" value="DEOXYADENOSINE KINASE"/>
    <property type="match status" value="1"/>
</dbReference>
<dbReference type="PANTHER" id="PTHR10513">
    <property type="entry name" value="DEOXYNUCLEOSIDE KINASE"/>
    <property type="match status" value="1"/>
</dbReference>
<feature type="binding site" evidence="4">
    <location>
        <begin position="196"/>
        <end position="198"/>
    </location>
    <ligand>
        <name>ATP</name>
        <dbReference type="ChEBI" id="CHEBI:30616"/>
    </ligand>
</feature>
<dbReference type="Proteomes" id="UP000063781">
    <property type="component" value="Chromosome"/>
</dbReference>
<dbReference type="AlphaFoldDB" id="A0A0X8H1A1"/>
<evidence type="ECO:0000256" key="4">
    <source>
        <dbReference type="PIRSR" id="PIRSR000705-3"/>
    </source>
</evidence>
<feature type="binding site" evidence="3">
    <location>
        <position position="72"/>
    </location>
    <ligand>
        <name>substrate</name>
    </ligand>
</feature>
<feature type="binding site" evidence="3">
    <location>
        <position position="101"/>
    </location>
    <ligand>
        <name>substrate</name>
    </ligand>
</feature>
<feature type="binding site" evidence="3">
    <location>
        <position position="49"/>
    </location>
    <ligand>
        <name>substrate</name>
    </ligand>
</feature>
<feature type="binding site" evidence="3">
    <location>
        <position position="161"/>
    </location>
    <ligand>
        <name>substrate</name>
    </ligand>
</feature>
<dbReference type="InterPro" id="IPR027417">
    <property type="entry name" value="P-loop_NTPase"/>
</dbReference>
<reference evidence="6 7" key="1">
    <citation type="submission" date="2015-10" db="EMBL/GenBank/DDBJ databases">
        <title>Erysipelothrix larvae sp. LV19 isolated from the larval gut of the rhinoceros beetle, Trypoxylus dichotomus.</title>
        <authorList>
            <person name="Lim S."/>
            <person name="Kim B.-C."/>
        </authorList>
    </citation>
    <scope>NUCLEOTIDE SEQUENCE [LARGE SCALE GENOMIC DNA]</scope>
    <source>
        <strain evidence="6 7">LV19</strain>
    </source>
</reference>
<evidence type="ECO:0000313" key="7">
    <source>
        <dbReference type="Proteomes" id="UP000063781"/>
    </source>
</evidence>
<keyword evidence="6" id="KW-0418">Kinase</keyword>
<dbReference type="CDD" id="cd01673">
    <property type="entry name" value="dNK"/>
    <property type="match status" value="1"/>
</dbReference>
<dbReference type="SUPFAM" id="SSF52540">
    <property type="entry name" value="P-loop containing nucleoside triphosphate hydrolases"/>
    <property type="match status" value="1"/>
</dbReference>
<protein>
    <submittedName>
        <fullName evidence="6">Deoxyguanosine kinase</fullName>
    </submittedName>
</protein>
<evidence type="ECO:0000313" key="6">
    <source>
        <dbReference type="EMBL" id="AMC94269.1"/>
    </source>
</evidence>
<feature type="binding site" evidence="4">
    <location>
        <begin position="26"/>
        <end position="34"/>
    </location>
    <ligand>
        <name>ATP</name>
        <dbReference type="ChEBI" id="CHEBI:30616"/>
    </ligand>
</feature>
<dbReference type="InterPro" id="IPR002624">
    <property type="entry name" value="DCK/DGK"/>
</dbReference>
<dbReference type="GO" id="GO:0005737">
    <property type="term" value="C:cytoplasm"/>
    <property type="evidence" value="ECO:0007669"/>
    <property type="project" value="TreeGrafter"/>
</dbReference>
<evidence type="ECO:0000256" key="3">
    <source>
        <dbReference type="PIRSR" id="PIRSR000705-2"/>
    </source>
</evidence>
<proteinExistence type="inferred from homology"/>
<dbReference type="KEGG" id="erl:AOC36_09845"/>
<dbReference type="Gene3D" id="3.40.50.300">
    <property type="entry name" value="P-loop containing nucleotide triphosphate hydrolases"/>
    <property type="match status" value="1"/>
</dbReference>
<feature type="binding site" evidence="3">
    <location>
        <position position="61"/>
    </location>
    <ligand>
        <name>substrate</name>
    </ligand>
</feature>
<keyword evidence="6" id="KW-0808">Transferase</keyword>
<dbReference type="PIRSF" id="PIRSF000705">
    <property type="entry name" value="DNK"/>
    <property type="match status" value="1"/>
</dbReference>
<evidence type="ECO:0000256" key="1">
    <source>
        <dbReference type="ARBA" id="ARBA00007420"/>
    </source>
</evidence>
<feature type="binding site" evidence="4">
    <location>
        <begin position="152"/>
        <end position="156"/>
    </location>
    <ligand>
        <name>ATP</name>
        <dbReference type="ChEBI" id="CHEBI:30616"/>
    </ligand>
</feature>
<evidence type="ECO:0000259" key="5">
    <source>
        <dbReference type="Pfam" id="PF01712"/>
    </source>
</evidence>
<name>A0A0X8H1A1_9FIRM</name>
<keyword evidence="7" id="KW-1185">Reference proteome</keyword>
<feature type="domain" description="Deoxynucleoside kinase" evidence="5">
    <location>
        <begin position="22"/>
        <end position="215"/>
    </location>
</feature>
<keyword evidence="4" id="KW-0547">Nucleotide-binding</keyword>
<dbReference type="InterPro" id="IPR031314">
    <property type="entry name" value="DNK_dom"/>
</dbReference>
<dbReference type="GO" id="GO:0019136">
    <property type="term" value="F:deoxynucleoside kinase activity"/>
    <property type="evidence" value="ECO:0007669"/>
    <property type="project" value="InterPro"/>
</dbReference>
<dbReference type="EMBL" id="CP013213">
    <property type="protein sequence ID" value="AMC94269.1"/>
    <property type="molecule type" value="Genomic_DNA"/>
</dbReference>
<comment type="similarity">
    <text evidence="1">Belongs to the DCK/DGK family.</text>
</comment>
<accession>A0A0X8H1A1</accession>
<dbReference type="InterPro" id="IPR050566">
    <property type="entry name" value="Deoxyribonucleoside_kinase"/>
</dbReference>
<keyword evidence="4" id="KW-0067">ATP-binding</keyword>
<gene>
    <name evidence="6" type="ORF">AOC36_09845</name>
</gene>
<evidence type="ECO:0000256" key="2">
    <source>
        <dbReference type="PIRSR" id="PIRSR000705-1"/>
    </source>
</evidence>
<dbReference type="STRING" id="1514105.AOC36_09845"/>
<dbReference type="Pfam" id="PF01712">
    <property type="entry name" value="dNK"/>
    <property type="match status" value="1"/>
</dbReference>
<sequence length="221" mass="26202">MNLRINYSEVLNKVQEGVYDVIVIEGVVGVGKSSLMHILGDMGYLEFEEPVVDNPILDKFYYDRKRYSFPLQVFFLNKRFEHIKKASQVKHAVMDRSIYGDAIFARMLNLNGEMSDEEFGIYVELLENMLEHVARPKLMVYLEVSVDEAMRRIQKRGRDYELVVERDYWEKLNKEYTEYFDAYTLSPILKINVDHLDFENSEEDRTYVIQLIQEALENRVN</sequence>
<feature type="active site" description="Proton acceptor" evidence="2">
    <location>
        <position position="95"/>
    </location>
</feature>
<dbReference type="GO" id="GO:0005524">
    <property type="term" value="F:ATP binding"/>
    <property type="evidence" value="ECO:0007669"/>
    <property type="project" value="UniProtKB-KW"/>
</dbReference>
<organism evidence="6 7">
    <name type="scientific">Erysipelothrix larvae</name>
    <dbReference type="NCBI Taxonomy" id="1514105"/>
    <lineage>
        <taxon>Bacteria</taxon>
        <taxon>Bacillati</taxon>
        <taxon>Bacillota</taxon>
        <taxon>Erysipelotrichia</taxon>
        <taxon>Erysipelotrichales</taxon>
        <taxon>Erysipelotrichaceae</taxon>
        <taxon>Erysipelothrix</taxon>
    </lineage>
</organism>